<protein>
    <submittedName>
        <fullName evidence="2">Uncharacterized protein</fullName>
    </submittedName>
</protein>
<reference evidence="2 3" key="1">
    <citation type="submission" date="2012-08" db="EMBL/GenBank/DDBJ databases">
        <title>Oryza genome evolution.</title>
        <authorList>
            <person name="Wing R.A."/>
        </authorList>
    </citation>
    <scope>NUCLEOTIDE SEQUENCE</scope>
</reference>
<feature type="region of interest" description="Disordered" evidence="1">
    <location>
        <begin position="65"/>
        <end position="109"/>
    </location>
</feature>
<dbReference type="AlphaFoldDB" id="A0A0D9W235"/>
<reference evidence="3" key="2">
    <citation type="submission" date="2013-12" db="EMBL/GenBank/DDBJ databases">
        <authorList>
            <person name="Yu Y."/>
            <person name="Lee S."/>
            <person name="de Baynast K."/>
            <person name="Wissotski M."/>
            <person name="Liu L."/>
            <person name="Talag J."/>
            <person name="Goicoechea J."/>
            <person name="Angelova A."/>
            <person name="Jetty R."/>
            <person name="Kudrna D."/>
            <person name="Golser W."/>
            <person name="Rivera L."/>
            <person name="Zhang J."/>
            <person name="Wing R."/>
        </authorList>
    </citation>
    <scope>NUCLEOTIDE SEQUENCE</scope>
</reference>
<sequence length="109" mass="12326">MTPGEGSNAQRWFDDVAKLPRSPRLIYDERGEPPLLRELERLPQPRLKKRPLATHCMWNAMPECASSSSATNVAQGEPQIVPSRQEAPRPVRRLSRPRGKRSPLGHDPL</sequence>
<feature type="compositionally biased region" description="Basic residues" evidence="1">
    <location>
        <begin position="90"/>
        <end position="103"/>
    </location>
</feature>
<dbReference type="HOGENOM" id="CLU_2187706_0_0_1"/>
<evidence type="ECO:0000313" key="2">
    <source>
        <dbReference type="EnsemblPlants" id="LPERR04G01110.1"/>
    </source>
</evidence>
<organism evidence="2 3">
    <name type="scientific">Leersia perrieri</name>
    <dbReference type="NCBI Taxonomy" id="77586"/>
    <lineage>
        <taxon>Eukaryota</taxon>
        <taxon>Viridiplantae</taxon>
        <taxon>Streptophyta</taxon>
        <taxon>Embryophyta</taxon>
        <taxon>Tracheophyta</taxon>
        <taxon>Spermatophyta</taxon>
        <taxon>Magnoliopsida</taxon>
        <taxon>Liliopsida</taxon>
        <taxon>Poales</taxon>
        <taxon>Poaceae</taxon>
        <taxon>BOP clade</taxon>
        <taxon>Oryzoideae</taxon>
        <taxon>Oryzeae</taxon>
        <taxon>Oryzinae</taxon>
        <taxon>Leersia</taxon>
    </lineage>
</organism>
<evidence type="ECO:0000313" key="3">
    <source>
        <dbReference type="Proteomes" id="UP000032180"/>
    </source>
</evidence>
<dbReference type="Proteomes" id="UP000032180">
    <property type="component" value="Chromosome 4"/>
</dbReference>
<dbReference type="EnsemblPlants" id="LPERR04G01110.1">
    <property type="protein sequence ID" value="LPERR04G01110.1"/>
    <property type="gene ID" value="LPERR04G01110"/>
</dbReference>
<accession>A0A0D9W235</accession>
<feature type="compositionally biased region" description="Polar residues" evidence="1">
    <location>
        <begin position="65"/>
        <end position="74"/>
    </location>
</feature>
<evidence type="ECO:0000256" key="1">
    <source>
        <dbReference type="SAM" id="MobiDB-lite"/>
    </source>
</evidence>
<keyword evidence="3" id="KW-1185">Reference proteome</keyword>
<reference evidence="2" key="3">
    <citation type="submission" date="2015-04" db="UniProtKB">
        <authorList>
            <consortium name="EnsemblPlants"/>
        </authorList>
    </citation>
    <scope>IDENTIFICATION</scope>
</reference>
<dbReference type="Gramene" id="LPERR04G01110.1">
    <property type="protein sequence ID" value="LPERR04G01110.1"/>
    <property type="gene ID" value="LPERR04G01110"/>
</dbReference>
<name>A0A0D9W235_9ORYZ</name>
<proteinExistence type="predicted"/>